<dbReference type="GO" id="GO:0008817">
    <property type="term" value="F:corrinoid adenosyltransferase activity"/>
    <property type="evidence" value="ECO:0007669"/>
    <property type="project" value="UniProtKB-UniRule"/>
</dbReference>
<dbReference type="InterPro" id="IPR036451">
    <property type="entry name" value="CblAdoTrfase-like_sf"/>
</dbReference>
<comment type="catalytic activity">
    <reaction evidence="4">
        <text>2 cob(II)alamin + reduced [electron-transfer flavoprotein] + 2 ATP = 2 adenosylcob(III)alamin + 2 triphosphate + oxidized [electron-transfer flavoprotein] + 3 H(+)</text>
        <dbReference type="Rhea" id="RHEA:28671"/>
        <dbReference type="Rhea" id="RHEA-COMP:10685"/>
        <dbReference type="Rhea" id="RHEA-COMP:10686"/>
        <dbReference type="ChEBI" id="CHEBI:15378"/>
        <dbReference type="ChEBI" id="CHEBI:16304"/>
        <dbReference type="ChEBI" id="CHEBI:18036"/>
        <dbReference type="ChEBI" id="CHEBI:18408"/>
        <dbReference type="ChEBI" id="CHEBI:30616"/>
        <dbReference type="ChEBI" id="CHEBI:57692"/>
        <dbReference type="ChEBI" id="CHEBI:58307"/>
        <dbReference type="EC" id="2.5.1.17"/>
    </reaction>
</comment>
<accession>A0A2M8EMG7</accession>
<feature type="domain" description="Cobalamin adenosyltransferase-like" evidence="5">
    <location>
        <begin position="3"/>
        <end position="164"/>
    </location>
</feature>
<evidence type="ECO:0000313" key="6">
    <source>
        <dbReference type="EMBL" id="PJC23918.1"/>
    </source>
</evidence>
<evidence type="ECO:0000259" key="5">
    <source>
        <dbReference type="Pfam" id="PF01923"/>
    </source>
</evidence>
<dbReference type="SUPFAM" id="SSF89028">
    <property type="entry name" value="Cobalamin adenosyltransferase-like"/>
    <property type="match status" value="1"/>
</dbReference>
<comment type="catalytic activity">
    <reaction evidence="4">
        <text>2 cob(II)yrinate a,c diamide + reduced [electron-transfer flavoprotein] + 2 ATP = 2 adenosylcob(III)yrinate a,c-diamide + 2 triphosphate + oxidized [electron-transfer flavoprotein] + 3 H(+)</text>
        <dbReference type="Rhea" id="RHEA:11528"/>
        <dbReference type="Rhea" id="RHEA-COMP:10685"/>
        <dbReference type="Rhea" id="RHEA-COMP:10686"/>
        <dbReference type="ChEBI" id="CHEBI:15378"/>
        <dbReference type="ChEBI" id="CHEBI:18036"/>
        <dbReference type="ChEBI" id="CHEBI:30616"/>
        <dbReference type="ChEBI" id="CHEBI:57692"/>
        <dbReference type="ChEBI" id="CHEBI:58307"/>
        <dbReference type="ChEBI" id="CHEBI:58503"/>
        <dbReference type="ChEBI" id="CHEBI:58537"/>
        <dbReference type="EC" id="2.5.1.17"/>
    </reaction>
</comment>
<evidence type="ECO:0000313" key="7">
    <source>
        <dbReference type="Proteomes" id="UP000229756"/>
    </source>
</evidence>
<dbReference type="Gene3D" id="1.20.1200.10">
    <property type="entry name" value="Cobalamin adenosyltransferase-like"/>
    <property type="match status" value="1"/>
</dbReference>
<comment type="pathway">
    <text evidence="4">Cofactor biosynthesis; adenosylcobalamin biosynthesis; adenosylcobalamin from cob(II)yrinate a,c-diamide: step 2/7.</text>
</comment>
<evidence type="ECO:0000256" key="1">
    <source>
        <dbReference type="ARBA" id="ARBA00022679"/>
    </source>
</evidence>
<keyword evidence="3 4" id="KW-0067">ATP-binding</keyword>
<keyword evidence="1 4" id="KW-0808">Transferase</keyword>
<dbReference type="PANTHER" id="PTHR12213">
    <property type="entry name" value="CORRINOID ADENOSYLTRANSFERASE"/>
    <property type="match status" value="1"/>
</dbReference>
<keyword evidence="2 4" id="KW-0547">Nucleotide-binding</keyword>
<evidence type="ECO:0000256" key="4">
    <source>
        <dbReference type="RuleBase" id="RU366026"/>
    </source>
</evidence>
<dbReference type="EC" id="2.5.1.17" evidence="4"/>
<comment type="similarity">
    <text evidence="4">Belongs to the Cob(I)alamin adenosyltransferase family.</text>
</comment>
<evidence type="ECO:0000256" key="2">
    <source>
        <dbReference type="ARBA" id="ARBA00022741"/>
    </source>
</evidence>
<dbReference type="AlphaFoldDB" id="A0A2M8EMG7"/>
<comment type="caution">
    <text evidence="6">The sequence shown here is derived from an EMBL/GenBank/DDBJ whole genome shotgun (WGS) entry which is preliminary data.</text>
</comment>
<sequence>MSIYTQAGDKGMTGLANGQRVQKDSKVIEFIGLLDELNSYIGICVSHLYEADFDFSQDIDVLEEIQKDLFVVGAICAGGKLKFDSLKEVENIEKTIDDYEGLIPKLSNFILPGGCLAAAHIHYSRTFSRKVERYAVSLKSPSIETFLPYLNRLSDLLFVMARYVNRKEKIKESIWKI</sequence>
<dbReference type="PANTHER" id="PTHR12213:SF0">
    <property type="entry name" value="CORRINOID ADENOSYLTRANSFERASE MMAB"/>
    <property type="match status" value="1"/>
</dbReference>
<dbReference type="InterPro" id="IPR029499">
    <property type="entry name" value="PduO-typ"/>
</dbReference>
<dbReference type="NCBIfam" id="TIGR00636">
    <property type="entry name" value="PduO_Nterm"/>
    <property type="match status" value="1"/>
</dbReference>
<evidence type="ECO:0000256" key="3">
    <source>
        <dbReference type="ARBA" id="ARBA00022840"/>
    </source>
</evidence>
<proteinExistence type="inferred from homology"/>
<dbReference type="UniPathway" id="UPA00148">
    <property type="reaction ID" value="UER00233"/>
</dbReference>
<gene>
    <name evidence="6" type="ORF">CO058_00685</name>
</gene>
<dbReference type="Pfam" id="PF01923">
    <property type="entry name" value="Cob_adeno_trans"/>
    <property type="match status" value="1"/>
</dbReference>
<dbReference type="Proteomes" id="UP000229756">
    <property type="component" value="Unassembled WGS sequence"/>
</dbReference>
<dbReference type="EMBL" id="PFSJ01000006">
    <property type="protein sequence ID" value="PJC23918.1"/>
    <property type="molecule type" value="Genomic_DNA"/>
</dbReference>
<keyword evidence="4" id="KW-0169">Cobalamin biosynthesis</keyword>
<dbReference type="GO" id="GO:0009236">
    <property type="term" value="P:cobalamin biosynthetic process"/>
    <property type="evidence" value="ECO:0007669"/>
    <property type="project" value="UniProtKB-UniRule"/>
</dbReference>
<name>A0A2M8EMG7_UNCKA</name>
<protein>
    <recommendedName>
        <fullName evidence="4">Corrinoid adenosyltransferase</fullName>
        <ecNumber evidence="4">2.5.1.17</ecNumber>
    </recommendedName>
    <alternativeName>
        <fullName evidence="4">Cob(II)alamin adenosyltransferase</fullName>
    </alternativeName>
    <alternativeName>
        <fullName evidence="4">Cob(II)yrinic acid a,c-diamide adenosyltransferase</fullName>
    </alternativeName>
    <alternativeName>
        <fullName evidence="4">Cobinamide/cobalamin adenosyltransferase</fullName>
    </alternativeName>
</protein>
<reference evidence="7" key="1">
    <citation type="submission" date="2017-09" db="EMBL/GenBank/DDBJ databases">
        <title>Depth-based differentiation of microbial function through sediment-hosted aquifers and enrichment of novel symbionts in the deep terrestrial subsurface.</title>
        <authorList>
            <person name="Probst A.J."/>
            <person name="Ladd B."/>
            <person name="Jarett J.K."/>
            <person name="Geller-Mcgrath D.E."/>
            <person name="Sieber C.M.K."/>
            <person name="Emerson J.B."/>
            <person name="Anantharaman K."/>
            <person name="Thomas B.C."/>
            <person name="Malmstrom R."/>
            <person name="Stieglmeier M."/>
            <person name="Klingl A."/>
            <person name="Woyke T."/>
            <person name="Ryan C.M."/>
            <person name="Banfield J.F."/>
        </authorList>
    </citation>
    <scope>NUCLEOTIDE SEQUENCE [LARGE SCALE GENOMIC DNA]</scope>
</reference>
<dbReference type="GO" id="GO:0005524">
    <property type="term" value="F:ATP binding"/>
    <property type="evidence" value="ECO:0007669"/>
    <property type="project" value="UniProtKB-UniRule"/>
</dbReference>
<organism evidence="6 7">
    <name type="scientific">candidate division WWE3 bacterium CG_4_9_14_0_2_um_filter_35_11</name>
    <dbReference type="NCBI Taxonomy" id="1975077"/>
    <lineage>
        <taxon>Bacteria</taxon>
        <taxon>Katanobacteria</taxon>
    </lineage>
</organism>
<dbReference type="InterPro" id="IPR016030">
    <property type="entry name" value="CblAdoTrfase-like"/>
</dbReference>